<sequence length="161" mass="17703">MGEGWTVGQLLGTYASILEELRKRGLVRTNNAPVGDLAEYAAGIVYGGVLAPNSEKAYDLIASDGRRIQVKVRNIRPETSPSAVFSVIRSFGFDACIFVLIDTLNDRVQGAFEWTAAEVQEFGVHREHTNGIAIRVGQARRHGIDLTDQVDEAWREMLASV</sequence>
<dbReference type="Pfam" id="PF22522">
    <property type="entry name" value="DUF6998"/>
    <property type="match status" value="1"/>
</dbReference>
<comment type="caution">
    <text evidence="2">The sequence shown here is derived from an EMBL/GenBank/DDBJ whole genome shotgun (WGS) entry which is preliminary data.</text>
</comment>
<evidence type="ECO:0000259" key="1">
    <source>
        <dbReference type="Pfam" id="PF22522"/>
    </source>
</evidence>
<dbReference type="AlphaFoldDB" id="A0A4R9AN91"/>
<dbReference type="EMBL" id="SOHK01000012">
    <property type="protein sequence ID" value="TFD66519.1"/>
    <property type="molecule type" value="Genomic_DNA"/>
</dbReference>
<accession>A0A4R9AN91</accession>
<gene>
    <name evidence="2" type="ORF">E3T47_07190</name>
</gene>
<feature type="domain" description="DUF6998" evidence="1">
    <location>
        <begin position="34"/>
        <end position="74"/>
    </location>
</feature>
<dbReference type="InterPro" id="IPR054267">
    <property type="entry name" value="DUF6998"/>
</dbReference>
<dbReference type="Proteomes" id="UP000298154">
    <property type="component" value="Unassembled WGS sequence"/>
</dbReference>
<proteinExistence type="predicted"/>
<evidence type="ECO:0000313" key="2">
    <source>
        <dbReference type="EMBL" id="TFD66519.1"/>
    </source>
</evidence>
<organism evidence="2 3">
    <name type="scientific">Cryobacterium ruanii</name>
    <dbReference type="NCBI Taxonomy" id="1259197"/>
    <lineage>
        <taxon>Bacteria</taxon>
        <taxon>Bacillati</taxon>
        <taxon>Actinomycetota</taxon>
        <taxon>Actinomycetes</taxon>
        <taxon>Micrococcales</taxon>
        <taxon>Microbacteriaceae</taxon>
        <taxon>Cryobacterium</taxon>
    </lineage>
</organism>
<dbReference type="OrthoDB" id="4471973at2"/>
<name>A0A4R9AN91_9MICO</name>
<reference evidence="2 3" key="1">
    <citation type="submission" date="2019-03" db="EMBL/GenBank/DDBJ databases">
        <title>Genomics of glacier-inhabiting Cryobacterium strains.</title>
        <authorList>
            <person name="Liu Q."/>
            <person name="Xin Y.-H."/>
        </authorList>
    </citation>
    <scope>NUCLEOTIDE SEQUENCE [LARGE SCALE GENOMIC DNA]</scope>
    <source>
        <strain evidence="2 3">Sr36</strain>
    </source>
</reference>
<keyword evidence="3" id="KW-1185">Reference proteome</keyword>
<evidence type="ECO:0000313" key="3">
    <source>
        <dbReference type="Proteomes" id="UP000298154"/>
    </source>
</evidence>
<protein>
    <recommendedName>
        <fullName evidence="1">DUF6998 domain-containing protein</fullName>
    </recommendedName>
</protein>